<evidence type="ECO:0000259" key="4">
    <source>
        <dbReference type="PROSITE" id="PS51387"/>
    </source>
</evidence>
<comment type="similarity">
    <text evidence="1">Belongs to the oxygen-dependent FAD-linked oxidoreductase family.</text>
</comment>
<proteinExistence type="inferred from homology"/>
<dbReference type="SUPFAM" id="SSF56176">
    <property type="entry name" value="FAD-binding/transporter-associated domain-like"/>
    <property type="match status" value="1"/>
</dbReference>
<dbReference type="Pfam" id="PF08031">
    <property type="entry name" value="BBE"/>
    <property type="match status" value="1"/>
</dbReference>
<reference evidence="5 6" key="1">
    <citation type="journal article" date="2018" name="Sci. Rep.">
        <title>Comparative genomics provides insights into the lifestyle and reveals functional heterogeneity of dark septate endophytic fungi.</title>
        <authorList>
            <person name="Knapp D.G."/>
            <person name="Nemeth J.B."/>
            <person name="Barry K."/>
            <person name="Hainaut M."/>
            <person name="Henrissat B."/>
            <person name="Johnson J."/>
            <person name="Kuo A."/>
            <person name="Lim J.H.P."/>
            <person name="Lipzen A."/>
            <person name="Nolan M."/>
            <person name="Ohm R.A."/>
            <person name="Tamas L."/>
            <person name="Grigoriev I.V."/>
            <person name="Spatafora J.W."/>
            <person name="Nagy L.G."/>
            <person name="Kovacs G.M."/>
        </authorList>
    </citation>
    <scope>NUCLEOTIDE SEQUENCE [LARGE SCALE GENOMIC DNA]</scope>
    <source>
        <strain evidence="5 6">DSE2036</strain>
    </source>
</reference>
<feature type="chain" id="PRO_5015943976" evidence="3">
    <location>
        <begin position="20"/>
        <end position="576"/>
    </location>
</feature>
<sequence length="576" mass="62436">MSLANYLLIGALLSSPVLGASPSLLNATYPPLASSNHSCRCFPGDECWPNQSTWDTLNSTVGGKLVKTVPLGSPCHDSTFGAYDEGKCKSLQDQWLNPELHINTTSSIMAPFWAIQSCNPFASRDGTCVVGQYVQYAVDAHEEGDYKAAIQFARDHNIRLVIRNTAHDWLGKSSGAGALALRTHNLKNVEVVDYSASYYSGKALKVGAGVSLMEAFQASHDNGYVNVGGTSPTVGIAGGYTQGTGHGLTVSAFGLGADQALEWEVVTAQGDILKATPENENSDLYWALSGGGAGTYAAVLSLTIKLHKDSVTSAMNMSWTADGIDQSTYYAGITAFSKILPEVVDAGIGGNWVNSNTSFSVAPFVGAGKTKEEIDAVFQPLVSELKALNINFTYYSAEFPTFLDMYKEMNPFTEMGIFQIGSRLIPRGVIETKSEDFVDALKKINEQGAWISGLAYNASTPKVDNAVNPTWRSSIISLVAGTFYDYQNFDNNIANQKLMTETLLPELSRVIPGEPSAYSNEGDPWEPEWQKVFYGENYKRLLDIKLKYDPESTLYARTAVGSEAWIEKPDGRLCKA</sequence>
<dbReference type="InterPro" id="IPR050432">
    <property type="entry name" value="FAD-linked_Oxidoreductases_BP"/>
</dbReference>
<evidence type="ECO:0000313" key="6">
    <source>
        <dbReference type="Proteomes" id="UP000244855"/>
    </source>
</evidence>
<dbReference type="InterPro" id="IPR016169">
    <property type="entry name" value="FAD-bd_PCMH_sub2"/>
</dbReference>
<evidence type="ECO:0000256" key="3">
    <source>
        <dbReference type="SAM" id="SignalP"/>
    </source>
</evidence>
<evidence type="ECO:0000313" key="5">
    <source>
        <dbReference type="EMBL" id="PVI01570.1"/>
    </source>
</evidence>
<evidence type="ECO:0000256" key="2">
    <source>
        <dbReference type="ARBA" id="ARBA00023002"/>
    </source>
</evidence>
<keyword evidence="3" id="KW-0732">Signal</keyword>
<dbReference type="Proteomes" id="UP000244855">
    <property type="component" value="Unassembled WGS sequence"/>
</dbReference>
<keyword evidence="6" id="KW-1185">Reference proteome</keyword>
<dbReference type="InterPro" id="IPR006094">
    <property type="entry name" value="Oxid_FAD_bind_N"/>
</dbReference>
<dbReference type="AlphaFoldDB" id="A0A2V1DXJ2"/>
<protein>
    <submittedName>
        <fullName evidence="5">FAD/FMN-containing isoamyl alcohol oxidase-like protein MreA</fullName>
    </submittedName>
</protein>
<feature type="domain" description="FAD-binding PCMH-type" evidence="4">
    <location>
        <begin position="129"/>
        <end position="309"/>
    </location>
</feature>
<dbReference type="PROSITE" id="PS51387">
    <property type="entry name" value="FAD_PCMH"/>
    <property type="match status" value="1"/>
</dbReference>
<evidence type="ECO:0000256" key="1">
    <source>
        <dbReference type="ARBA" id="ARBA00005466"/>
    </source>
</evidence>
<dbReference type="GO" id="GO:0071949">
    <property type="term" value="F:FAD binding"/>
    <property type="evidence" value="ECO:0007669"/>
    <property type="project" value="InterPro"/>
</dbReference>
<dbReference type="Pfam" id="PF01565">
    <property type="entry name" value="FAD_binding_4"/>
    <property type="match status" value="1"/>
</dbReference>
<gene>
    <name evidence="5" type="ORF">DM02DRAFT_590850</name>
</gene>
<dbReference type="OrthoDB" id="9983560at2759"/>
<keyword evidence="2" id="KW-0560">Oxidoreductase</keyword>
<dbReference type="Gene3D" id="3.30.465.10">
    <property type="match status" value="2"/>
</dbReference>
<dbReference type="GO" id="GO:0016491">
    <property type="term" value="F:oxidoreductase activity"/>
    <property type="evidence" value="ECO:0007669"/>
    <property type="project" value="UniProtKB-KW"/>
</dbReference>
<dbReference type="STRING" id="97972.A0A2V1DXJ2"/>
<dbReference type="PANTHER" id="PTHR13878">
    <property type="entry name" value="GULONOLACTONE OXIDASE"/>
    <property type="match status" value="1"/>
</dbReference>
<feature type="signal peptide" evidence="3">
    <location>
        <begin position="1"/>
        <end position="19"/>
    </location>
</feature>
<dbReference type="InterPro" id="IPR036318">
    <property type="entry name" value="FAD-bd_PCMH-like_sf"/>
</dbReference>
<name>A0A2V1DXJ2_9PLEO</name>
<organism evidence="5 6">
    <name type="scientific">Periconia macrospinosa</name>
    <dbReference type="NCBI Taxonomy" id="97972"/>
    <lineage>
        <taxon>Eukaryota</taxon>
        <taxon>Fungi</taxon>
        <taxon>Dikarya</taxon>
        <taxon>Ascomycota</taxon>
        <taxon>Pezizomycotina</taxon>
        <taxon>Dothideomycetes</taxon>
        <taxon>Pleosporomycetidae</taxon>
        <taxon>Pleosporales</taxon>
        <taxon>Massarineae</taxon>
        <taxon>Periconiaceae</taxon>
        <taxon>Periconia</taxon>
    </lineage>
</organism>
<dbReference type="PANTHER" id="PTHR13878:SF91">
    <property type="entry name" value="FAD BINDING DOMAIN PROTEIN (AFU_ORTHOLOGUE AFUA_6G12070)-RELATED"/>
    <property type="match status" value="1"/>
</dbReference>
<dbReference type="InterPro" id="IPR016166">
    <property type="entry name" value="FAD-bd_PCMH"/>
</dbReference>
<dbReference type="InterPro" id="IPR012951">
    <property type="entry name" value="BBE"/>
</dbReference>
<dbReference type="EMBL" id="KZ805355">
    <property type="protein sequence ID" value="PVI01570.1"/>
    <property type="molecule type" value="Genomic_DNA"/>
</dbReference>
<accession>A0A2V1DXJ2</accession>